<dbReference type="Proteomes" id="UP001589747">
    <property type="component" value="Unassembled WGS sequence"/>
</dbReference>
<evidence type="ECO:0000313" key="2">
    <source>
        <dbReference type="EMBL" id="MFB9330094.1"/>
    </source>
</evidence>
<dbReference type="Gene3D" id="4.10.410.40">
    <property type="match status" value="1"/>
</dbReference>
<gene>
    <name evidence="2" type="ORF">ACFFSY_29475</name>
</gene>
<dbReference type="RefSeq" id="WP_377500960.1">
    <property type="nucleotide sequence ID" value="NZ_JBHMDO010000047.1"/>
</dbReference>
<reference evidence="2 3" key="1">
    <citation type="submission" date="2024-09" db="EMBL/GenBank/DDBJ databases">
        <authorList>
            <person name="Sun Q."/>
            <person name="Mori K."/>
        </authorList>
    </citation>
    <scope>NUCLEOTIDE SEQUENCE [LARGE SCALE GENOMIC DNA]</scope>
    <source>
        <strain evidence="2 3">TISTR 2452</strain>
    </source>
</reference>
<dbReference type="InterPro" id="IPR032494">
    <property type="entry name" value="Phage_TTP_N"/>
</dbReference>
<name>A0ABV5KY21_9BACL</name>
<dbReference type="EMBL" id="JBHMDO010000047">
    <property type="protein sequence ID" value="MFB9330094.1"/>
    <property type="molecule type" value="Genomic_DNA"/>
</dbReference>
<feature type="domain" description="Lambda phage tail tube protein N-terminal" evidence="1">
    <location>
        <begin position="26"/>
        <end position="132"/>
    </location>
</feature>
<evidence type="ECO:0000313" key="3">
    <source>
        <dbReference type="Proteomes" id="UP001589747"/>
    </source>
</evidence>
<sequence length="138" mass="14106">MAEATRALGTKLMIGTNAVGNLSSIGGIEASAESIDVTALDSSGGYRRKIAGFKDGGEVSISGFFAPDDVGQAAIYAAFESGATSSYKIVFPPSLNAQWEFSGVVTGFSTSAELEDALTFEATITVSGEPILNLAVTP</sequence>
<dbReference type="Pfam" id="PF16461">
    <property type="entry name" value="Phage_TTP_12"/>
    <property type="match status" value="1"/>
</dbReference>
<keyword evidence="3" id="KW-1185">Reference proteome</keyword>
<proteinExistence type="predicted"/>
<accession>A0ABV5KY21</accession>
<evidence type="ECO:0000259" key="1">
    <source>
        <dbReference type="Pfam" id="PF16461"/>
    </source>
</evidence>
<protein>
    <submittedName>
        <fullName evidence="2">Phage tail tube protein</fullName>
    </submittedName>
</protein>
<comment type="caution">
    <text evidence="2">The sequence shown here is derived from an EMBL/GenBank/DDBJ whole genome shotgun (WGS) entry which is preliminary data.</text>
</comment>
<dbReference type="NCBIfam" id="NF047353">
    <property type="entry name" value="tube_lmo2291"/>
    <property type="match status" value="1"/>
</dbReference>
<organism evidence="2 3">
    <name type="scientific">Paenibacillus aurantiacus</name>
    <dbReference type="NCBI Taxonomy" id="1936118"/>
    <lineage>
        <taxon>Bacteria</taxon>
        <taxon>Bacillati</taxon>
        <taxon>Bacillota</taxon>
        <taxon>Bacilli</taxon>
        <taxon>Bacillales</taxon>
        <taxon>Paenibacillaceae</taxon>
        <taxon>Paenibacillus</taxon>
    </lineage>
</organism>